<evidence type="ECO:0000256" key="1">
    <source>
        <dbReference type="ARBA" id="ARBA00022679"/>
    </source>
</evidence>
<feature type="transmembrane region" description="Helical" evidence="5">
    <location>
        <begin position="104"/>
        <end position="131"/>
    </location>
</feature>
<keyword evidence="8" id="KW-1185">Reference proteome</keyword>
<sequence length="716" mass="75711">MVAADKPRPRTAGWWAPTDAVNVAAAGTVLAALSLGALPLLTLAEPLPAAALLVACLALYARHLVFAVRDASPPGAGVSAVLLAVLVVGGALDPDPAWSTMAHVVAVVVVLTVRSILAFPLAVLTVLAVAPSARWLGASTSEAVWLTVTTGMRVIAVYTLIWLVVALRRSHEASVELTAHAVAEERRRIDGTVTATVRSALVKIAESAHRATGSTDPRRVRHELRAITGAARDGLSQARHLIRGVGRPDVVREATATARLLAAAGITAHLELPEEYLSEHDEESLRAGLGELVSELLGASEPGPVLITAHRSTYGWRIRTETRAAQALPAPVARDGRRRQPDRTVRSRPLAGPWLTTRSARVLLVVATCATGLLAPVRVTLDEHSGAAVGWWLLGACVVAVHLRHVADAVNDVASRGRIVTFGLLGVLVYLPMCWSAASWGISQVFVTASAYFLFRGVARGALVASPIVGTAIMTLFATEQRPLTGAAEVIVVFTVLTGCLVGVAHLVRVVRDLERTRTALADEAVRRERARLSRDLHDLLGQSLSAIALKGDLATTLAHRDPRAAHTEITDIAALADDTDRAIRQVTLGDHVVSLDAELAGATALLAAAGIAVEQRIDVPALPPEAEELFAWTVREAVTNVVRHSTARACSIVAGQRRGTAFVEIVNDGAVHEPRTGNGLAGLTQRAASCSGTVSARRTDDDRFRLFVEIPWGTS</sequence>
<dbReference type="SUPFAM" id="SSF55874">
    <property type="entry name" value="ATPase domain of HSP90 chaperone/DNA topoisomerase II/histidine kinase"/>
    <property type="match status" value="1"/>
</dbReference>
<evidence type="ECO:0000313" key="8">
    <source>
        <dbReference type="Proteomes" id="UP000798951"/>
    </source>
</evidence>
<keyword evidence="5" id="KW-0472">Membrane</keyword>
<dbReference type="InterPro" id="IPR036890">
    <property type="entry name" value="HATPase_C_sf"/>
</dbReference>
<dbReference type="Pfam" id="PF07730">
    <property type="entry name" value="HisKA_3"/>
    <property type="match status" value="1"/>
</dbReference>
<evidence type="ECO:0000313" key="7">
    <source>
        <dbReference type="EMBL" id="KAF0847348.1"/>
    </source>
</evidence>
<keyword evidence="5" id="KW-0812">Transmembrane</keyword>
<protein>
    <submittedName>
        <fullName evidence="7">Signal transduction histidine kinase</fullName>
    </submittedName>
</protein>
<accession>A0ABQ6YNH3</accession>
<evidence type="ECO:0000256" key="4">
    <source>
        <dbReference type="SAM" id="MobiDB-lite"/>
    </source>
</evidence>
<feature type="transmembrane region" description="Helical" evidence="5">
    <location>
        <begin position="387"/>
        <end position="407"/>
    </location>
</feature>
<feature type="transmembrane region" description="Helical" evidence="5">
    <location>
        <begin position="20"/>
        <end position="42"/>
    </location>
</feature>
<dbReference type="EMBL" id="VMSD01000003">
    <property type="protein sequence ID" value="KAF0847348.1"/>
    <property type="molecule type" value="Genomic_DNA"/>
</dbReference>
<dbReference type="InterPro" id="IPR050482">
    <property type="entry name" value="Sensor_HK_TwoCompSys"/>
</dbReference>
<feature type="transmembrane region" description="Helical" evidence="5">
    <location>
        <begin position="458"/>
        <end position="478"/>
    </location>
</feature>
<dbReference type="InterPro" id="IPR011712">
    <property type="entry name" value="Sig_transdc_His_kin_sub3_dim/P"/>
</dbReference>
<reference evidence="7 8" key="1">
    <citation type="submission" date="2019-07" db="EMBL/GenBank/DDBJ databases">
        <title>Genomic Encyclopedia of Type Strains, Phase IV (KMG-IV): sequencing the most valuable type-strain genomes for metagenomic binning, comparative biology and taxonomic classification.</title>
        <authorList>
            <person name="Goeker M."/>
        </authorList>
    </citation>
    <scope>NUCLEOTIDE SEQUENCE [LARGE SCALE GENOMIC DNA]</scope>
    <source>
        <strain evidence="7 8">DSM 44831</strain>
    </source>
</reference>
<evidence type="ECO:0000259" key="6">
    <source>
        <dbReference type="Pfam" id="PF07730"/>
    </source>
</evidence>
<dbReference type="Gene3D" id="3.30.565.10">
    <property type="entry name" value="Histidine kinase-like ATPase, C-terminal domain"/>
    <property type="match status" value="1"/>
</dbReference>
<dbReference type="Gene3D" id="1.20.5.1930">
    <property type="match status" value="1"/>
</dbReference>
<dbReference type="Proteomes" id="UP000798951">
    <property type="component" value="Unassembled WGS sequence"/>
</dbReference>
<feature type="transmembrane region" description="Helical" evidence="5">
    <location>
        <begin position="419"/>
        <end position="438"/>
    </location>
</feature>
<keyword evidence="2 7" id="KW-0418">Kinase</keyword>
<comment type="caution">
    <text evidence="7">The sequence shown here is derived from an EMBL/GenBank/DDBJ whole genome shotgun (WGS) entry which is preliminary data.</text>
</comment>
<feature type="transmembrane region" description="Helical" evidence="5">
    <location>
        <begin position="49"/>
        <end position="68"/>
    </location>
</feature>
<feature type="transmembrane region" description="Helical" evidence="5">
    <location>
        <begin position="362"/>
        <end position="381"/>
    </location>
</feature>
<feature type="compositionally biased region" description="Basic and acidic residues" evidence="4">
    <location>
        <begin position="334"/>
        <end position="345"/>
    </location>
</feature>
<evidence type="ECO:0000256" key="5">
    <source>
        <dbReference type="SAM" id="Phobius"/>
    </source>
</evidence>
<proteinExistence type="predicted"/>
<name>A0ABQ6YNH3_9NOCA</name>
<evidence type="ECO:0000256" key="3">
    <source>
        <dbReference type="ARBA" id="ARBA00023012"/>
    </source>
</evidence>
<dbReference type="CDD" id="cd16917">
    <property type="entry name" value="HATPase_UhpB-NarQ-NarX-like"/>
    <property type="match status" value="1"/>
</dbReference>
<feature type="region of interest" description="Disordered" evidence="4">
    <location>
        <begin position="327"/>
        <end position="348"/>
    </location>
</feature>
<feature type="transmembrane region" description="Helical" evidence="5">
    <location>
        <begin position="490"/>
        <end position="508"/>
    </location>
</feature>
<gene>
    <name evidence="7" type="ORF">FNL39_103246</name>
</gene>
<keyword evidence="5" id="KW-1133">Transmembrane helix</keyword>
<feature type="transmembrane region" description="Helical" evidence="5">
    <location>
        <begin position="143"/>
        <end position="167"/>
    </location>
</feature>
<dbReference type="PANTHER" id="PTHR24421:SF63">
    <property type="entry name" value="SENSOR HISTIDINE KINASE DESK"/>
    <property type="match status" value="1"/>
</dbReference>
<feature type="domain" description="Signal transduction histidine kinase subgroup 3 dimerisation and phosphoacceptor" evidence="6">
    <location>
        <begin position="529"/>
        <end position="587"/>
    </location>
</feature>
<evidence type="ECO:0000256" key="2">
    <source>
        <dbReference type="ARBA" id="ARBA00022777"/>
    </source>
</evidence>
<keyword evidence="3" id="KW-0902">Two-component regulatory system</keyword>
<dbReference type="PANTHER" id="PTHR24421">
    <property type="entry name" value="NITRATE/NITRITE SENSOR PROTEIN NARX-RELATED"/>
    <property type="match status" value="1"/>
</dbReference>
<dbReference type="GO" id="GO:0016301">
    <property type="term" value="F:kinase activity"/>
    <property type="evidence" value="ECO:0007669"/>
    <property type="project" value="UniProtKB-KW"/>
</dbReference>
<organism evidence="7 8">
    <name type="scientific">Nocardia caishijiensis</name>
    <dbReference type="NCBI Taxonomy" id="184756"/>
    <lineage>
        <taxon>Bacteria</taxon>
        <taxon>Bacillati</taxon>
        <taxon>Actinomycetota</taxon>
        <taxon>Actinomycetes</taxon>
        <taxon>Mycobacteriales</taxon>
        <taxon>Nocardiaceae</taxon>
        <taxon>Nocardia</taxon>
    </lineage>
</organism>
<keyword evidence="1" id="KW-0808">Transferase</keyword>